<keyword evidence="2" id="KW-0732">Signal</keyword>
<evidence type="ECO:0000313" key="4">
    <source>
        <dbReference type="Proteomes" id="UP000310754"/>
    </source>
</evidence>
<keyword evidence="4" id="KW-1185">Reference proteome</keyword>
<feature type="compositionally biased region" description="Low complexity" evidence="1">
    <location>
        <begin position="404"/>
        <end position="431"/>
    </location>
</feature>
<feature type="chain" id="PRO_5020677220" evidence="2">
    <location>
        <begin position="47"/>
        <end position="466"/>
    </location>
</feature>
<dbReference type="AlphaFoldDB" id="A0A4S3ZY63"/>
<comment type="caution">
    <text evidence="3">The sequence shown here is derived from an EMBL/GenBank/DDBJ whole genome shotgun (WGS) entry which is preliminary data.</text>
</comment>
<gene>
    <name evidence="3" type="ORF">E6C51_08300</name>
</gene>
<sequence>MRPQTAVSRSSCRGIRSKVRIFSPFRLSKLLLCGVAMVLNAVSVMAADQAAGSDNLPPYLMVRSLQFVQDSVVMGDHSAADMQRFVLAKIDKRLRAADPSEFRDPRNVDAALIYTMSGGNPATLEYLVSRDVDGHFDNRVTEVLRKYLSGKGVLITNTLADMVGIYKNTRIGAYLALVAGNVTLVKDPAGALKFYDMARLLTPGTIVEEAALRRSFSLAIETGQVQKAMKYANRYARRFLHSPYANQFADMLVQLIVDHFKQMDEQDVLATLATMDPARQREIYLRIARRASINGNPELAALAADRAQALAGLPGGTDPQALLYGGLALIPTTDVRSALKTIEGLKESELSDSDKALLAAARKVAEDIVTLPTAAPAVEAPPAEPKPEVSAPSAGADVQQDPTAPQASKVQAAAQPPQQGQLQRQLQGQPVVTDSPKPDPAFDAFLSNGRSKLDEIDNLLKRRGGE</sequence>
<evidence type="ECO:0000256" key="2">
    <source>
        <dbReference type="SAM" id="SignalP"/>
    </source>
</evidence>
<feature type="region of interest" description="Disordered" evidence="1">
    <location>
        <begin position="375"/>
        <end position="448"/>
    </location>
</feature>
<organism evidence="3 4">
    <name type="scientific">Allorhizobium terrae</name>
    <dbReference type="NCBI Taxonomy" id="1848972"/>
    <lineage>
        <taxon>Bacteria</taxon>
        <taxon>Pseudomonadati</taxon>
        <taxon>Pseudomonadota</taxon>
        <taxon>Alphaproteobacteria</taxon>
        <taxon>Hyphomicrobiales</taxon>
        <taxon>Rhizobiaceae</taxon>
        <taxon>Rhizobium/Agrobacterium group</taxon>
        <taxon>Allorhizobium</taxon>
    </lineage>
</organism>
<reference evidence="3 4" key="1">
    <citation type="submission" date="2019-04" db="EMBL/GenBank/DDBJ databases">
        <title>Rhizobium terrae sp. nov., isolated from a paddy soil.</title>
        <authorList>
            <person name="Lin S.-Y."/>
            <person name="Hameed A."/>
            <person name="Huang H.-I."/>
            <person name="Young C.-C."/>
        </authorList>
    </citation>
    <scope>NUCLEOTIDE SEQUENCE [LARGE SCALE GENOMIC DNA]</scope>
    <source>
        <strain evidence="3 4">CC-HIH110</strain>
    </source>
</reference>
<name>A0A4S3ZY63_9HYPH</name>
<evidence type="ECO:0000256" key="1">
    <source>
        <dbReference type="SAM" id="MobiDB-lite"/>
    </source>
</evidence>
<proteinExistence type="predicted"/>
<accession>A0A4S3ZY63</accession>
<dbReference type="NCBIfam" id="NF009442">
    <property type="entry name" value="PRK12798.1-4"/>
    <property type="match status" value="1"/>
</dbReference>
<evidence type="ECO:0000313" key="3">
    <source>
        <dbReference type="EMBL" id="THF50838.1"/>
    </source>
</evidence>
<protein>
    <submittedName>
        <fullName evidence="3">Chemotaxis protein</fullName>
    </submittedName>
</protein>
<dbReference type="EMBL" id="SSOA01000003">
    <property type="protein sequence ID" value="THF50838.1"/>
    <property type="molecule type" value="Genomic_DNA"/>
</dbReference>
<feature type="signal peptide" evidence="2">
    <location>
        <begin position="1"/>
        <end position="46"/>
    </location>
</feature>
<dbReference type="Proteomes" id="UP000310754">
    <property type="component" value="Unassembled WGS sequence"/>
</dbReference>